<protein>
    <submittedName>
        <fullName evidence="3">Integral membrane protein</fullName>
    </submittedName>
</protein>
<keyword evidence="2" id="KW-0732">Signal</keyword>
<dbReference type="OrthoDB" id="9809977at2"/>
<dbReference type="KEGG" id="paby:Ga0080574_TMP2909"/>
<feature type="transmembrane region" description="Helical" evidence="1">
    <location>
        <begin position="71"/>
        <end position="93"/>
    </location>
</feature>
<organism evidence="3 4">
    <name type="scientific">Salipiger abyssi</name>
    <dbReference type="NCBI Taxonomy" id="1250539"/>
    <lineage>
        <taxon>Bacteria</taxon>
        <taxon>Pseudomonadati</taxon>
        <taxon>Pseudomonadota</taxon>
        <taxon>Alphaproteobacteria</taxon>
        <taxon>Rhodobacterales</taxon>
        <taxon>Roseobacteraceae</taxon>
        <taxon>Salipiger</taxon>
    </lineage>
</organism>
<dbReference type="NCBIfam" id="NF038065">
    <property type="entry name" value="Pr6Pr"/>
    <property type="match status" value="1"/>
</dbReference>
<dbReference type="Proteomes" id="UP000187059">
    <property type="component" value="Chromosome"/>
</dbReference>
<dbReference type="InterPro" id="IPR049713">
    <property type="entry name" value="Pr6Pr-like"/>
</dbReference>
<dbReference type="RefSeq" id="WP_076700907.1">
    <property type="nucleotide sequence ID" value="NZ_CP015093.1"/>
</dbReference>
<accession>A0A1P8UV25</accession>
<feature type="transmembrane region" description="Helical" evidence="1">
    <location>
        <begin position="134"/>
        <end position="153"/>
    </location>
</feature>
<feature type="signal peptide" evidence="2">
    <location>
        <begin position="1"/>
        <end position="30"/>
    </location>
</feature>
<dbReference type="STRING" id="1250539.Ga0080574_TMP2909"/>
<evidence type="ECO:0000256" key="1">
    <source>
        <dbReference type="SAM" id="Phobius"/>
    </source>
</evidence>
<gene>
    <name evidence="3" type="ORF">Ga0080574_TMP2909</name>
</gene>
<feature type="transmembrane region" description="Helical" evidence="1">
    <location>
        <begin position="46"/>
        <end position="64"/>
    </location>
</feature>
<keyword evidence="1" id="KW-1133">Transmembrane helix</keyword>
<keyword evidence="1" id="KW-0472">Membrane</keyword>
<feature type="chain" id="PRO_5012659140" evidence="2">
    <location>
        <begin position="31"/>
        <end position="198"/>
    </location>
</feature>
<evidence type="ECO:0000313" key="4">
    <source>
        <dbReference type="Proteomes" id="UP000187059"/>
    </source>
</evidence>
<name>A0A1P8UV25_9RHOB</name>
<proteinExistence type="predicted"/>
<dbReference type="EMBL" id="CP015093">
    <property type="protein sequence ID" value="APZ53243.1"/>
    <property type="molecule type" value="Genomic_DNA"/>
</dbReference>
<feature type="transmembrane region" description="Helical" evidence="1">
    <location>
        <begin position="105"/>
        <end position="122"/>
    </location>
</feature>
<evidence type="ECO:0000313" key="3">
    <source>
        <dbReference type="EMBL" id="APZ53243.1"/>
    </source>
</evidence>
<keyword evidence="1" id="KW-0812">Transmembrane</keyword>
<evidence type="ECO:0000256" key="2">
    <source>
        <dbReference type="SAM" id="SignalP"/>
    </source>
</evidence>
<feature type="transmembrane region" description="Helical" evidence="1">
    <location>
        <begin position="173"/>
        <end position="197"/>
    </location>
</feature>
<reference evidence="3 4" key="1">
    <citation type="submission" date="2016-04" db="EMBL/GenBank/DDBJ databases">
        <title>Deep-sea bacteria in the southern Pacific.</title>
        <authorList>
            <person name="Tang K."/>
        </authorList>
    </citation>
    <scope>NUCLEOTIDE SEQUENCE [LARGE SCALE GENOMIC DNA]</scope>
    <source>
        <strain evidence="3 4">JLT2014</strain>
    </source>
</reference>
<dbReference type="AlphaFoldDB" id="A0A1P8UV25"/>
<sequence length="198" mass="21502" precursor="true">MTTRTRLFALVIALLTLAALAVQFTATAQANPHYTPPETLWRLLRYFTILTNALVAGTFLWMAARGRMAGAAWLGGLALWIGIVGVVYHLLLAKPLTGLDALADLGLHMVTPVLTVLFWIFAAPKHGLRLGTALAWMLWPLAYVGYALLRGQIEGIYPYFFVDPTAVGWPGVLRWSGLLCAGFVSAGAVQVGIARLLR</sequence>
<keyword evidence="4" id="KW-1185">Reference proteome</keyword>